<organism evidence="1 2">
    <name type="scientific">[Clostridium] innocuum 2959</name>
    <dbReference type="NCBI Taxonomy" id="999413"/>
    <lineage>
        <taxon>Bacteria</taxon>
        <taxon>Bacillati</taxon>
        <taxon>Bacillota</taxon>
        <taxon>Clostridia</taxon>
        <taxon>Eubacteriales</taxon>
        <taxon>Clostridiaceae</taxon>
        <taxon>Clostridium</taxon>
    </lineage>
</organism>
<gene>
    <name evidence="1" type="ORF">HMPREF1094_02787</name>
</gene>
<proteinExistence type="predicted"/>
<comment type="caution">
    <text evidence="1">The sequence shown here is derived from an EMBL/GenBank/DDBJ whole genome shotgun (WGS) entry which is preliminary data.</text>
</comment>
<keyword evidence="2" id="KW-1185">Reference proteome</keyword>
<dbReference type="HOGENOM" id="CLU_3023988_0_0_9"/>
<sequence length="55" mass="6354">MHTLYLRNAPGERRKDGLHILVSHRTDWYHTESAAGAWNHPVHRPEIQTAALVSR</sequence>
<dbReference type="Proteomes" id="UP000013051">
    <property type="component" value="Unassembled WGS sequence"/>
</dbReference>
<protein>
    <submittedName>
        <fullName evidence="1">Uncharacterized protein</fullName>
    </submittedName>
</protein>
<accession>N9WC95</accession>
<name>N9WC95_CLOIN</name>
<evidence type="ECO:0000313" key="2">
    <source>
        <dbReference type="Proteomes" id="UP000013051"/>
    </source>
</evidence>
<dbReference type="AlphaFoldDB" id="N9WC95"/>
<reference evidence="1 2" key="1">
    <citation type="submission" date="2013-01" db="EMBL/GenBank/DDBJ databases">
        <title>The Genome Sequence of Clostridium innocuum 2959.</title>
        <authorList>
            <consortium name="The Broad Institute Genome Sequencing Platform"/>
            <person name="Earl A."/>
            <person name="Ward D."/>
            <person name="Feldgarden M."/>
            <person name="Gevers D."/>
            <person name="Courvalin P."/>
            <person name="Lambert T."/>
            <person name="Walker B."/>
            <person name="Young S.K."/>
            <person name="Zeng Q."/>
            <person name="Gargeya S."/>
            <person name="Fitzgerald M."/>
            <person name="Haas B."/>
            <person name="Abouelleil A."/>
            <person name="Alvarado L."/>
            <person name="Arachchi H.M."/>
            <person name="Berlin A.M."/>
            <person name="Chapman S.B."/>
            <person name="Dewar J."/>
            <person name="Goldberg J."/>
            <person name="Griggs A."/>
            <person name="Gujja S."/>
            <person name="Hansen M."/>
            <person name="Howarth C."/>
            <person name="Imamovic A."/>
            <person name="Larimer J."/>
            <person name="McCowan C."/>
            <person name="Murphy C."/>
            <person name="Neiman D."/>
            <person name="Pearson M."/>
            <person name="Priest M."/>
            <person name="Roberts A."/>
            <person name="Saif S."/>
            <person name="Shea T."/>
            <person name="Sisk P."/>
            <person name="Sykes S."/>
            <person name="Wortman J."/>
            <person name="Nusbaum C."/>
            <person name="Birren B."/>
        </authorList>
    </citation>
    <scope>NUCLEOTIDE SEQUENCE [LARGE SCALE GENOMIC DNA]</scope>
    <source>
        <strain evidence="1 2">2959</strain>
    </source>
</reference>
<evidence type="ECO:0000313" key="1">
    <source>
        <dbReference type="EMBL" id="ENY85097.1"/>
    </source>
</evidence>
<dbReference type="EMBL" id="AGYV01000006">
    <property type="protein sequence ID" value="ENY85097.1"/>
    <property type="molecule type" value="Genomic_DNA"/>
</dbReference>